<dbReference type="EMBL" id="JAQOWY010000556">
    <property type="protein sequence ID" value="KAK1840504.1"/>
    <property type="molecule type" value="Genomic_DNA"/>
</dbReference>
<sequence>SRRRTTPTRSCRPTSSRRSASRPTRPRRRRTTPTHWSQRRRSRPGSAGWSTASATPSAAWSTPRADSWTASARLPEVSSARARPLAESDRLPAALSTVPARPWAVSLTEPAGLLAGLPTALARPLASTVSERPLEGPRTASRTPSAPRLAVSARRWETPPARLEGAMSWVPSAVPPRALATLLAVSARDWVTLSGVLLEALVTPLADPWVASLVVLARVLAMLLPASLEVWARALARSARATCSAVLVTSLAELVMVLAVYWAEFSVAWEASKTPSRAVVEVDSSVESLVEEKTTRDFSEEFSAEARITQDCSADCWAEAKEAAAFLEVAAVVRRAVADCLDCKTIVNV</sequence>
<dbReference type="AlphaFoldDB" id="A0AAD9A3P9"/>
<protein>
    <submittedName>
        <fullName evidence="2">Uncharacterized protein</fullName>
    </submittedName>
</protein>
<keyword evidence="3" id="KW-1185">Reference proteome</keyword>
<accession>A0AAD9A3P9</accession>
<feature type="compositionally biased region" description="Basic residues" evidence="1">
    <location>
        <begin position="24"/>
        <end position="43"/>
    </location>
</feature>
<name>A0AAD9A3P9_9PEZI</name>
<dbReference type="Proteomes" id="UP001243330">
    <property type="component" value="Unassembled WGS sequence"/>
</dbReference>
<organism evidence="2 3">
    <name type="scientific">Colletotrichum chrysophilum</name>
    <dbReference type="NCBI Taxonomy" id="1836956"/>
    <lineage>
        <taxon>Eukaryota</taxon>
        <taxon>Fungi</taxon>
        <taxon>Dikarya</taxon>
        <taxon>Ascomycota</taxon>
        <taxon>Pezizomycotina</taxon>
        <taxon>Sordariomycetes</taxon>
        <taxon>Hypocreomycetidae</taxon>
        <taxon>Glomerellales</taxon>
        <taxon>Glomerellaceae</taxon>
        <taxon>Colletotrichum</taxon>
        <taxon>Colletotrichum gloeosporioides species complex</taxon>
    </lineage>
</organism>
<evidence type="ECO:0000313" key="3">
    <source>
        <dbReference type="Proteomes" id="UP001243330"/>
    </source>
</evidence>
<proteinExistence type="predicted"/>
<feature type="non-terminal residue" evidence="2">
    <location>
        <position position="349"/>
    </location>
</feature>
<evidence type="ECO:0000313" key="2">
    <source>
        <dbReference type="EMBL" id="KAK1840504.1"/>
    </source>
</evidence>
<feature type="region of interest" description="Disordered" evidence="1">
    <location>
        <begin position="1"/>
        <end position="88"/>
    </location>
</feature>
<reference evidence="2" key="1">
    <citation type="submission" date="2023-01" db="EMBL/GenBank/DDBJ databases">
        <title>Colletotrichum chrysophilum M932 genome sequence.</title>
        <authorList>
            <person name="Baroncelli R."/>
        </authorList>
    </citation>
    <scope>NUCLEOTIDE SEQUENCE</scope>
    <source>
        <strain evidence="2">M932</strain>
    </source>
</reference>
<evidence type="ECO:0000256" key="1">
    <source>
        <dbReference type="SAM" id="MobiDB-lite"/>
    </source>
</evidence>
<gene>
    <name evidence="2" type="ORF">CCHR01_16881</name>
</gene>
<feature type="compositionally biased region" description="Low complexity" evidence="1">
    <location>
        <begin position="44"/>
        <end position="63"/>
    </location>
</feature>
<comment type="caution">
    <text evidence="2">The sequence shown here is derived from an EMBL/GenBank/DDBJ whole genome shotgun (WGS) entry which is preliminary data.</text>
</comment>
<feature type="compositionally biased region" description="Low complexity" evidence="1">
    <location>
        <begin position="7"/>
        <end position="23"/>
    </location>
</feature>
<feature type="region of interest" description="Disordered" evidence="1">
    <location>
        <begin position="128"/>
        <end position="151"/>
    </location>
</feature>